<name>A0A3S0HMK2_9BACI</name>
<dbReference type="AlphaFoldDB" id="A0A3S0HMK2"/>
<evidence type="ECO:0000313" key="10">
    <source>
        <dbReference type="EMBL" id="RTQ93157.1"/>
    </source>
</evidence>
<feature type="transmembrane region" description="Helical" evidence="8">
    <location>
        <begin position="12"/>
        <end position="30"/>
    </location>
</feature>
<dbReference type="EMBL" id="RXNR01000022">
    <property type="protein sequence ID" value="RTQ93157.1"/>
    <property type="molecule type" value="Genomic_DNA"/>
</dbReference>
<protein>
    <recommendedName>
        <fullName evidence="9">Glycosyltransferase RgtA/B/C/D-like domain-containing protein</fullName>
    </recommendedName>
</protein>
<evidence type="ECO:0000256" key="5">
    <source>
        <dbReference type="ARBA" id="ARBA00022692"/>
    </source>
</evidence>
<dbReference type="OrthoDB" id="136232at2"/>
<evidence type="ECO:0000256" key="7">
    <source>
        <dbReference type="ARBA" id="ARBA00023136"/>
    </source>
</evidence>
<keyword evidence="2" id="KW-1003">Cell membrane</keyword>
<dbReference type="GO" id="GO:0016763">
    <property type="term" value="F:pentosyltransferase activity"/>
    <property type="evidence" value="ECO:0007669"/>
    <property type="project" value="TreeGrafter"/>
</dbReference>
<organism evidence="10 11">
    <name type="scientific">Lysinibacillus telephonicus</name>
    <dbReference type="NCBI Taxonomy" id="1714840"/>
    <lineage>
        <taxon>Bacteria</taxon>
        <taxon>Bacillati</taxon>
        <taxon>Bacillota</taxon>
        <taxon>Bacilli</taxon>
        <taxon>Bacillales</taxon>
        <taxon>Bacillaceae</taxon>
        <taxon>Lysinibacillus</taxon>
    </lineage>
</organism>
<accession>A0A3S0HMK2</accession>
<dbReference type="Proteomes" id="UP000276349">
    <property type="component" value="Unassembled WGS sequence"/>
</dbReference>
<evidence type="ECO:0000256" key="8">
    <source>
        <dbReference type="SAM" id="Phobius"/>
    </source>
</evidence>
<dbReference type="GO" id="GO:0005886">
    <property type="term" value="C:plasma membrane"/>
    <property type="evidence" value="ECO:0007669"/>
    <property type="project" value="UniProtKB-SubCell"/>
</dbReference>
<keyword evidence="11" id="KW-1185">Reference proteome</keyword>
<keyword evidence="7 8" id="KW-0472">Membrane</keyword>
<evidence type="ECO:0000256" key="3">
    <source>
        <dbReference type="ARBA" id="ARBA00022676"/>
    </source>
</evidence>
<evidence type="ECO:0000313" key="11">
    <source>
        <dbReference type="Proteomes" id="UP000276349"/>
    </source>
</evidence>
<keyword evidence="5 8" id="KW-0812">Transmembrane</keyword>
<proteinExistence type="predicted"/>
<sequence length="433" mass="50430">MGLKFRILLNKKNYYIIPILLFSLIIRNYTMAKYGIGLSINSDDQGYIRSAIDFLHTGVLSYHITGLPTVHIMPGMTFFLALIFYFFGSGDLGLYIAKSVMMLLGCFSIYGVYLIGKYLHNVWTGLIAALILALSLPHIVIDNLILTESPFTVCLIYFIYFSILLANNQDKRIYFYLLLLFYIIGLFFRPTIGLIPLVLLVYFILKKYPRKLMIKQSILALGIIIVVLSPWWIRNYVQFNEFIPLSGGSGDPLLLGTFQGEGYPNHETYEEVFARANEISPIQDFYHVFKYEKIFAEERMQHWWDENPKSMIKSYLILKPILFWNFPFYWIEVFNISVTSVTYMHRLYLYLGIIGVFLGLLLLKYKRHEITLIILTLLYFTVLNSYYYAYSRYAITLLPLVYIGTALLITVSISNFYLLFNKINKITSNKSIE</sequence>
<dbReference type="RefSeq" id="WP_126294215.1">
    <property type="nucleotide sequence ID" value="NZ_RXNR01000022.1"/>
</dbReference>
<feature type="transmembrane region" description="Helical" evidence="8">
    <location>
        <begin position="347"/>
        <end position="363"/>
    </location>
</feature>
<evidence type="ECO:0000259" key="9">
    <source>
        <dbReference type="Pfam" id="PF13231"/>
    </source>
</evidence>
<feature type="transmembrane region" description="Helical" evidence="8">
    <location>
        <begin position="70"/>
        <end position="88"/>
    </location>
</feature>
<feature type="transmembrane region" description="Helical" evidence="8">
    <location>
        <begin position="370"/>
        <end position="388"/>
    </location>
</feature>
<feature type="transmembrane region" description="Helical" evidence="8">
    <location>
        <begin position="217"/>
        <end position="233"/>
    </location>
</feature>
<dbReference type="GO" id="GO:0009103">
    <property type="term" value="P:lipopolysaccharide biosynthetic process"/>
    <property type="evidence" value="ECO:0007669"/>
    <property type="project" value="UniProtKB-ARBA"/>
</dbReference>
<dbReference type="InterPro" id="IPR038731">
    <property type="entry name" value="RgtA/B/C-like"/>
</dbReference>
<dbReference type="PANTHER" id="PTHR33908:SF11">
    <property type="entry name" value="MEMBRANE PROTEIN"/>
    <property type="match status" value="1"/>
</dbReference>
<evidence type="ECO:0000256" key="4">
    <source>
        <dbReference type="ARBA" id="ARBA00022679"/>
    </source>
</evidence>
<keyword evidence="6 8" id="KW-1133">Transmembrane helix</keyword>
<evidence type="ECO:0000256" key="2">
    <source>
        <dbReference type="ARBA" id="ARBA00022475"/>
    </source>
</evidence>
<feature type="transmembrane region" description="Helical" evidence="8">
    <location>
        <begin position="150"/>
        <end position="167"/>
    </location>
</feature>
<comment type="subcellular location">
    <subcellularLocation>
        <location evidence="1">Cell membrane</location>
        <topology evidence="1">Multi-pass membrane protein</topology>
    </subcellularLocation>
</comment>
<dbReference type="Pfam" id="PF13231">
    <property type="entry name" value="PMT_2"/>
    <property type="match status" value="1"/>
</dbReference>
<feature type="transmembrane region" description="Helical" evidence="8">
    <location>
        <begin position="173"/>
        <end position="205"/>
    </location>
</feature>
<comment type="caution">
    <text evidence="10">The sequence shown here is derived from an EMBL/GenBank/DDBJ whole genome shotgun (WGS) entry which is preliminary data.</text>
</comment>
<gene>
    <name evidence="10" type="ORF">EKG35_09500</name>
</gene>
<evidence type="ECO:0000256" key="6">
    <source>
        <dbReference type="ARBA" id="ARBA00022989"/>
    </source>
</evidence>
<feature type="transmembrane region" description="Helical" evidence="8">
    <location>
        <begin position="400"/>
        <end position="420"/>
    </location>
</feature>
<evidence type="ECO:0000256" key="1">
    <source>
        <dbReference type="ARBA" id="ARBA00004651"/>
    </source>
</evidence>
<keyword evidence="4" id="KW-0808">Transferase</keyword>
<dbReference type="PANTHER" id="PTHR33908">
    <property type="entry name" value="MANNOSYLTRANSFERASE YKCB-RELATED"/>
    <property type="match status" value="1"/>
</dbReference>
<dbReference type="InterPro" id="IPR050297">
    <property type="entry name" value="LipidA_mod_glycosyltrf_83"/>
</dbReference>
<keyword evidence="3" id="KW-0328">Glycosyltransferase</keyword>
<reference evidence="10 11" key="1">
    <citation type="submission" date="2018-12" db="EMBL/GenBank/DDBJ databases">
        <authorList>
            <person name="Yu L."/>
        </authorList>
    </citation>
    <scope>NUCLEOTIDE SEQUENCE [LARGE SCALE GENOMIC DNA]</scope>
    <source>
        <strain evidence="10 11">S5H2222</strain>
    </source>
</reference>
<feature type="transmembrane region" description="Helical" evidence="8">
    <location>
        <begin position="122"/>
        <end position="141"/>
    </location>
</feature>
<feature type="domain" description="Glycosyltransferase RgtA/B/C/D-like" evidence="9">
    <location>
        <begin position="74"/>
        <end position="233"/>
    </location>
</feature>